<dbReference type="PANTHER" id="PTHR48022:SF2">
    <property type="entry name" value="PLASTIDIC GLUCOSE TRANSPORTER 4"/>
    <property type="match status" value="1"/>
</dbReference>
<dbReference type="OrthoDB" id="5399138at2759"/>
<organism evidence="11 12">
    <name type="scientific">Schizophyllum amplum</name>
    <dbReference type="NCBI Taxonomy" id="97359"/>
    <lineage>
        <taxon>Eukaryota</taxon>
        <taxon>Fungi</taxon>
        <taxon>Dikarya</taxon>
        <taxon>Basidiomycota</taxon>
        <taxon>Agaricomycotina</taxon>
        <taxon>Agaricomycetes</taxon>
        <taxon>Agaricomycetidae</taxon>
        <taxon>Agaricales</taxon>
        <taxon>Schizophyllaceae</taxon>
        <taxon>Schizophyllum</taxon>
    </lineage>
</organism>
<feature type="transmembrane region" description="Helical" evidence="9">
    <location>
        <begin position="105"/>
        <end position="127"/>
    </location>
</feature>
<sequence>MPPYVRCVCFASLAGIFDTGSIGPITEMDDFAPTFGKLSATVQGLFVSAILIPPAIISFGSGSIADRISRTHAISLGCAVYGTGSLICLLAGIKMSQASALAMVFVGRCISGAGEGIFLSAVTVYGIEVAPQDQRGRVGCIMQLFICIGIMVGYFVCYGSLNIDGSLSWRLPWILQCLTCLVTAVGVRFLPHSPRWLLHVGRRAEAEEEQMAQELAAQELAARGGWRHHVDQFKQAFAPGLRGRTSMALFMLAVQQLGGIDGILYYSPVLFEQAGLSSQSASFLASGVTGIVNVVFTLVGQSISDRWGRRTALIWGGTVMATATTAGNHAVIAFIFIYFIAFVTTWAILMRIWVSEAQPVQTRASVSSLALTTNWGCNWIVAFTTPMFLEAYPNGPYFLWAACTWVSVGVFVLWLPETKGMNVDMAGQQGGLKLEVSIPGLSKRIAQPQASTAAALGTKEGEGQRAEKQQAAV</sequence>
<evidence type="ECO:0000256" key="6">
    <source>
        <dbReference type="ARBA" id="ARBA00023136"/>
    </source>
</evidence>
<dbReference type="Pfam" id="PF00083">
    <property type="entry name" value="Sugar_tr"/>
    <property type="match status" value="1"/>
</dbReference>
<evidence type="ECO:0000259" key="10">
    <source>
        <dbReference type="PROSITE" id="PS50850"/>
    </source>
</evidence>
<protein>
    <submittedName>
        <fullName evidence="11">General substrate transporter</fullName>
    </submittedName>
</protein>
<dbReference type="STRING" id="97359.A0A550CFX0"/>
<feature type="transmembrane region" description="Helical" evidence="9">
    <location>
        <begin position="73"/>
        <end position="93"/>
    </location>
</feature>
<feature type="transmembrane region" description="Helical" evidence="9">
    <location>
        <begin position="247"/>
        <end position="268"/>
    </location>
</feature>
<evidence type="ECO:0000313" key="11">
    <source>
        <dbReference type="EMBL" id="TRM63695.1"/>
    </source>
</evidence>
<feature type="transmembrane region" description="Helical" evidence="9">
    <location>
        <begin position="366"/>
        <end position="385"/>
    </location>
</feature>
<feature type="transmembrane region" description="Helical" evidence="9">
    <location>
        <begin position="397"/>
        <end position="415"/>
    </location>
</feature>
<evidence type="ECO:0000256" key="4">
    <source>
        <dbReference type="ARBA" id="ARBA00022692"/>
    </source>
</evidence>
<feature type="compositionally biased region" description="Basic and acidic residues" evidence="8">
    <location>
        <begin position="459"/>
        <end position="473"/>
    </location>
</feature>
<accession>A0A550CFX0</accession>
<feature type="domain" description="Major facilitator superfamily (MFS) profile" evidence="10">
    <location>
        <begin position="4"/>
        <end position="419"/>
    </location>
</feature>
<dbReference type="Proteomes" id="UP000320762">
    <property type="component" value="Unassembled WGS sequence"/>
</dbReference>
<keyword evidence="4 9" id="KW-0812">Transmembrane</keyword>
<dbReference type="PROSITE" id="PS00217">
    <property type="entry name" value="SUGAR_TRANSPORT_2"/>
    <property type="match status" value="1"/>
</dbReference>
<dbReference type="InterPro" id="IPR020846">
    <property type="entry name" value="MFS_dom"/>
</dbReference>
<name>A0A550CFX0_9AGAR</name>
<dbReference type="PANTHER" id="PTHR48022">
    <property type="entry name" value="PLASTIDIC GLUCOSE TRANSPORTER 4"/>
    <property type="match status" value="1"/>
</dbReference>
<dbReference type="InterPro" id="IPR005829">
    <property type="entry name" value="Sugar_transporter_CS"/>
</dbReference>
<comment type="catalytic activity">
    <reaction evidence="7">
        <text>myo-inositol(out) + H(+)(out) = myo-inositol(in) + H(+)(in)</text>
        <dbReference type="Rhea" id="RHEA:60364"/>
        <dbReference type="ChEBI" id="CHEBI:15378"/>
        <dbReference type="ChEBI" id="CHEBI:17268"/>
    </reaction>
</comment>
<keyword evidence="6 9" id="KW-0472">Membrane</keyword>
<evidence type="ECO:0000256" key="3">
    <source>
        <dbReference type="ARBA" id="ARBA00022448"/>
    </source>
</evidence>
<evidence type="ECO:0000256" key="8">
    <source>
        <dbReference type="SAM" id="MobiDB-lite"/>
    </source>
</evidence>
<dbReference type="GO" id="GO:0005351">
    <property type="term" value="F:carbohydrate:proton symporter activity"/>
    <property type="evidence" value="ECO:0007669"/>
    <property type="project" value="TreeGrafter"/>
</dbReference>
<keyword evidence="5 9" id="KW-1133">Transmembrane helix</keyword>
<keyword evidence="12" id="KW-1185">Reference proteome</keyword>
<proteinExistence type="inferred from homology"/>
<dbReference type="InterPro" id="IPR050360">
    <property type="entry name" value="MFS_Sugar_Transporters"/>
</dbReference>
<dbReference type="InterPro" id="IPR036259">
    <property type="entry name" value="MFS_trans_sf"/>
</dbReference>
<feature type="region of interest" description="Disordered" evidence="8">
    <location>
        <begin position="452"/>
        <end position="473"/>
    </location>
</feature>
<evidence type="ECO:0000256" key="9">
    <source>
        <dbReference type="SAM" id="Phobius"/>
    </source>
</evidence>
<feature type="transmembrane region" description="Helical" evidence="9">
    <location>
        <begin position="38"/>
        <end position="61"/>
    </location>
</feature>
<dbReference type="SUPFAM" id="SSF103473">
    <property type="entry name" value="MFS general substrate transporter"/>
    <property type="match status" value="1"/>
</dbReference>
<evidence type="ECO:0000256" key="7">
    <source>
        <dbReference type="ARBA" id="ARBA00049119"/>
    </source>
</evidence>
<reference evidence="11 12" key="1">
    <citation type="journal article" date="2019" name="New Phytol.">
        <title>Comparative genomics reveals unique wood-decay strategies and fruiting body development in the Schizophyllaceae.</title>
        <authorList>
            <person name="Almasi E."/>
            <person name="Sahu N."/>
            <person name="Krizsan K."/>
            <person name="Balint B."/>
            <person name="Kovacs G.M."/>
            <person name="Kiss B."/>
            <person name="Cseklye J."/>
            <person name="Drula E."/>
            <person name="Henrissat B."/>
            <person name="Nagy I."/>
            <person name="Chovatia M."/>
            <person name="Adam C."/>
            <person name="LaButti K."/>
            <person name="Lipzen A."/>
            <person name="Riley R."/>
            <person name="Grigoriev I.V."/>
            <person name="Nagy L.G."/>
        </authorList>
    </citation>
    <scope>NUCLEOTIDE SEQUENCE [LARGE SCALE GENOMIC DNA]</scope>
    <source>
        <strain evidence="11 12">NL-1724</strain>
    </source>
</reference>
<feature type="transmembrane region" description="Helical" evidence="9">
    <location>
        <begin position="312"/>
        <end position="329"/>
    </location>
</feature>
<feature type="transmembrane region" description="Helical" evidence="9">
    <location>
        <begin position="335"/>
        <end position="354"/>
    </location>
</feature>
<evidence type="ECO:0000256" key="2">
    <source>
        <dbReference type="ARBA" id="ARBA00010992"/>
    </source>
</evidence>
<feature type="transmembrane region" description="Helical" evidence="9">
    <location>
        <begin position="173"/>
        <end position="190"/>
    </location>
</feature>
<evidence type="ECO:0000313" key="12">
    <source>
        <dbReference type="Proteomes" id="UP000320762"/>
    </source>
</evidence>
<feature type="transmembrane region" description="Helical" evidence="9">
    <location>
        <begin position="139"/>
        <end position="161"/>
    </location>
</feature>
<dbReference type="InterPro" id="IPR005828">
    <property type="entry name" value="MFS_sugar_transport-like"/>
</dbReference>
<dbReference type="GO" id="GO:0016020">
    <property type="term" value="C:membrane"/>
    <property type="evidence" value="ECO:0007669"/>
    <property type="project" value="UniProtKB-SubCell"/>
</dbReference>
<dbReference type="Gene3D" id="1.20.1250.20">
    <property type="entry name" value="MFS general substrate transporter like domains"/>
    <property type="match status" value="2"/>
</dbReference>
<dbReference type="PRINTS" id="PR00171">
    <property type="entry name" value="SUGRTRNSPORT"/>
</dbReference>
<dbReference type="InterPro" id="IPR003663">
    <property type="entry name" value="Sugar/inositol_transpt"/>
</dbReference>
<keyword evidence="3" id="KW-0813">Transport</keyword>
<feature type="transmembrane region" description="Helical" evidence="9">
    <location>
        <begin position="280"/>
        <end position="300"/>
    </location>
</feature>
<gene>
    <name evidence="11" type="ORF">BD626DRAFT_548048</name>
</gene>
<comment type="subcellular location">
    <subcellularLocation>
        <location evidence="1">Membrane</location>
        <topology evidence="1">Multi-pass membrane protein</topology>
    </subcellularLocation>
</comment>
<comment type="similarity">
    <text evidence="2">Belongs to the major facilitator superfamily. Sugar transporter (TC 2.A.1.1) family.</text>
</comment>
<dbReference type="EMBL" id="VDMD01000009">
    <property type="protein sequence ID" value="TRM63695.1"/>
    <property type="molecule type" value="Genomic_DNA"/>
</dbReference>
<evidence type="ECO:0000256" key="5">
    <source>
        <dbReference type="ARBA" id="ARBA00022989"/>
    </source>
</evidence>
<dbReference type="AlphaFoldDB" id="A0A550CFX0"/>
<evidence type="ECO:0000256" key="1">
    <source>
        <dbReference type="ARBA" id="ARBA00004141"/>
    </source>
</evidence>
<comment type="caution">
    <text evidence="11">The sequence shown here is derived from an EMBL/GenBank/DDBJ whole genome shotgun (WGS) entry which is preliminary data.</text>
</comment>
<dbReference type="PROSITE" id="PS50850">
    <property type="entry name" value="MFS"/>
    <property type="match status" value="1"/>
</dbReference>